<evidence type="ECO:0000256" key="1">
    <source>
        <dbReference type="SAM" id="Phobius"/>
    </source>
</evidence>
<evidence type="ECO:0000313" key="2">
    <source>
        <dbReference type="EMBL" id="QXJ27648.1"/>
    </source>
</evidence>
<sequence length="172" mass="18671">MDPIILSLLLGLSHGIEPDHVATARLLRSRWKIIQFALSHSVGFIIIAIPLVILIGDNKFLEIIADIVGIIFSILLLVQAIFDKEIDIGANKAGLLQGAFVITPTKVLVIVIASTGYTILYSIEIVSSFIIASAASIISLSLFNLIPKRIYKIVDMGIGLLTMAYLIFLLVS</sequence>
<dbReference type="OrthoDB" id="43301at2157"/>
<keyword evidence="1" id="KW-1133">Transmembrane helix</keyword>
<reference evidence="2" key="1">
    <citation type="journal article" date="2021" name="Environ. Microbiol.">
        <title>New insights into the diversity and evolution of the archaeal mobilome from three complete genomes of Saccharolobus shibatae.</title>
        <authorList>
            <person name="Medvedeva S."/>
            <person name="Brandt D."/>
            <person name="Cvirkaite-Krupovic V."/>
            <person name="Liu Y."/>
            <person name="Severinov K."/>
            <person name="Ishino S."/>
            <person name="Ishino Y."/>
            <person name="Prangishvili D."/>
            <person name="Kalinowski J."/>
            <person name="Krupovic M."/>
        </authorList>
    </citation>
    <scope>NUCLEOTIDE SEQUENCE</scope>
    <source>
        <strain evidence="2">B12</strain>
    </source>
</reference>
<evidence type="ECO:0000313" key="3">
    <source>
        <dbReference type="Proteomes" id="UP000694018"/>
    </source>
</evidence>
<name>A0A8F5BLT4_SACSH</name>
<dbReference type="Proteomes" id="UP000694018">
    <property type="component" value="Chromosome"/>
</dbReference>
<organism evidence="2 3">
    <name type="scientific">Saccharolobus shibatae (strain ATCC 51178 / DSM 5389 / JCM 8931 / NBRC 15437 / B12)</name>
    <name type="common">Sulfolobus shibatae</name>
    <dbReference type="NCBI Taxonomy" id="523848"/>
    <lineage>
        <taxon>Archaea</taxon>
        <taxon>Thermoproteota</taxon>
        <taxon>Thermoprotei</taxon>
        <taxon>Sulfolobales</taxon>
        <taxon>Sulfolobaceae</taxon>
        <taxon>Saccharolobus</taxon>
    </lineage>
</organism>
<feature type="transmembrane region" description="Helical" evidence="1">
    <location>
        <begin position="61"/>
        <end position="82"/>
    </location>
</feature>
<feature type="transmembrane region" description="Helical" evidence="1">
    <location>
        <begin position="94"/>
        <end position="119"/>
    </location>
</feature>
<dbReference type="AlphaFoldDB" id="A0A8F5BLT4"/>
<protein>
    <submittedName>
        <fullName evidence="2">Integral membrane protein</fullName>
    </submittedName>
</protein>
<dbReference type="RefSeq" id="WP_218266883.1">
    <property type="nucleotide sequence ID" value="NZ_CP077717.1"/>
</dbReference>
<keyword evidence="1" id="KW-0812">Transmembrane</keyword>
<feature type="transmembrane region" description="Helical" evidence="1">
    <location>
        <begin position="153"/>
        <end position="171"/>
    </location>
</feature>
<feature type="transmembrane region" description="Helical" evidence="1">
    <location>
        <begin position="125"/>
        <end position="146"/>
    </location>
</feature>
<feature type="transmembrane region" description="Helical" evidence="1">
    <location>
        <begin position="33"/>
        <end position="55"/>
    </location>
</feature>
<keyword evidence="1" id="KW-0472">Membrane</keyword>
<dbReference type="KEGG" id="sshi:J5U23_00515"/>
<dbReference type="EMBL" id="CP077717">
    <property type="protein sequence ID" value="QXJ27648.1"/>
    <property type="molecule type" value="Genomic_DNA"/>
</dbReference>
<proteinExistence type="predicted"/>
<accession>A0A8F5BLT4</accession>
<dbReference type="GeneID" id="65562124"/>
<gene>
    <name evidence="2" type="ORF">J5U23_00515</name>
</gene>